<evidence type="ECO:0000256" key="1">
    <source>
        <dbReference type="ARBA" id="ARBA00005417"/>
    </source>
</evidence>
<dbReference type="Pfam" id="PF12399">
    <property type="entry name" value="BCA_ABC_TP_C"/>
    <property type="match status" value="1"/>
</dbReference>
<dbReference type="PROSITE" id="PS00211">
    <property type="entry name" value="ABC_TRANSPORTER_1"/>
    <property type="match status" value="1"/>
</dbReference>
<evidence type="ECO:0000256" key="3">
    <source>
        <dbReference type="ARBA" id="ARBA00022741"/>
    </source>
</evidence>
<dbReference type="SMART" id="SM00382">
    <property type="entry name" value="AAA"/>
    <property type="match status" value="2"/>
</dbReference>
<evidence type="ECO:0000256" key="2">
    <source>
        <dbReference type="ARBA" id="ARBA00022448"/>
    </source>
</evidence>
<dbReference type="Pfam" id="PF00005">
    <property type="entry name" value="ABC_tran"/>
    <property type="match status" value="2"/>
</dbReference>
<dbReference type="InterPro" id="IPR052156">
    <property type="entry name" value="BCAA_Transport_ATP-bd_LivF"/>
</dbReference>
<dbReference type="SUPFAM" id="SSF52540">
    <property type="entry name" value="P-loop containing nucleoside triphosphate hydrolases"/>
    <property type="match status" value="2"/>
</dbReference>
<reference evidence="7 8" key="1">
    <citation type="submission" date="2010-10" db="EMBL/GenBank/DDBJ databases">
        <title>Complete sequence of Frankia sp. EuI1c.</title>
        <authorList>
            <consortium name="US DOE Joint Genome Institute"/>
            <person name="Lucas S."/>
            <person name="Copeland A."/>
            <person name="Lapidus A."/>
            <person name="Cheng J.-F."/>
            <person name="Bruce D."/>
            <person name="Goodwin L."/>
            <person name="Pitluck S."/>
            <person name="Chertkov O."/>
            <person name="Detter J.C."/>
            <person name="Han C."/>
            <person name="Tapia R."/>
            <person name="Land M."/>
            <person name="Hauser L."/>
            <person name="Jeffries C."/>
            <person name="Kyrpides N."/>
            <person name="Ivanova N."/>
            <person name="Mikhailova N."/>
            <person name="Beauchemin N."/>
            <person name="Sen A."/>
            <person name="Sur S.A."/>
            <person name="Gtari M."/>
            <person name="Wall L."/>
            <person name="Tisa L."/>
            <person name="Woyke T."/>
        </authorList>
    </citation>
    <scope>NUCLEOTIDE SEQUENCE [LARGE SCALE GENOMIC DNA]</scope>
    <source>
        <strain evidence="8">DSM 45817 / CECT 9037 / EuI1c</strain>
    </source>
</reference>
<sequence>MTGGLVETTGTLNGAVRGRPRLECVDVTVRFGGLVAVDKANLAVPAGTIVGLVGPNGAGKSTLFGVLSGLIRPANGKVLLEGEDITGTTAQSRAASGIARTFQHTELFDSLTVRDHLVLAYRAKHEKSRVWTDLFTIGSLRPASKTERETVDELIEQLGLVPVRNRPALGLPLGTARMLELGRALATSPRVLLLDEPSSGLDPNETAQMEEVLRRVVDERGISALLVEHDVELVMRLSSAVYVLEFGKMIASGPPEQVRNDPAVRAAYLGEEVSSEATASVAAEASEFGGLTKAAPAGPVAPATTGGPLLTVENLSLHYGDALALNGISFTLAAGKALAVLGANGAGKSSLARAVSGLVPTSGGKILLGGEDVSGWPAHRVRKSALVHLPEGRGVFRGLTVIDNLKMAAAVVPGRKARKQAVDLALEIFPVFANRRRQSAGLLSGGEQQMLSLARALATAPKLVIADEMSLGLAPKMVDLVFDGLDRARQAGVTVIMIEQYVHRALAFADEALVMHRGEIAWAGPTSAAHGEVLRHYLGDATTAEA</sequence>
<dbReference type="GO" id="GO:0016887">
    <property type="term" value="F:ATP hydrolysis activity"/>
    <property type="evidence" value="ECO:0007669"/>
    <property type="project" value="InterPro"/>
</dbReference>
<dbReference type="GO" id="GO:0015807">
    <property type="term" value="P:L-amino acid transport"/>
    <property type="evidence" value="ECO:0007669"/>
    <property type="project" value="TreeGrafter"/>
</dbReference>
<dbReference type="OrthoDB" id="3396710at2"/>
<dbReference type="PANTHER" id="PTHR43820:SF4">
    <property type="entry name" value="HIGH-AFFINITY BRANCHED-CHAIN AMINO ACID TRANSPORT ATP-BINDING PROTEIN LIVF"/>
    <property type="match status" value="1"/>
</dbReference>
<keyword evidence="2" id="KW-0813">Transport</keyword>
<evidence type="ECO:0000259" key="6">
    <source>
        <dbReference type="PROSITE" id="PS50893"/>
    </source>
</evidence>
<dbReference type="KEGG" id="fri:FraEuI1c_5555"/>
<evidence type="ECO:0000313" key="8">
    <source>
        <dbReference type="Proteomes" id="UP000002484"/>
    </source>
</evidence>
<dbReference type="GO" id="GO:0015658">
    <property type="term" value="F:branched-chain amino acid transmembrane transporter activity"/>
    <property type="evidence" value="ECO:0007669"/>
    <property type="project" value="TreeGrafter"/>
</dbReference>
<comment type="similarity">
    <text evidence="1">Belongs to the ABC transporter superfamily.</text>
</comment>
<keyword evidence="5" id="KW-0029">Amino-acid transport</keyword>
<dbReference type="FunFam" id="3.40.50.300:FF:000421">
    <property type="entry name" value="Branched-chain amino acid ABC transporter ATP-binding protein"/>
    <property type="match status" value="1"/>
</dbReference>
<gene>
    <name evidence="7" type="ordered locus">FraEuI1c_5555</name>
</gene>
<dbReference type="CDD" id="cd03224">
    <property type="entry name" value="ABC_TM1139_LivF_branched"/>
    <property type="match status" value="1"/>
</dbReference>
<feature type="domain" description="ABC transporter" evidence="6">
    <location>
        <begin position="310"/>
        <end position="542"/>
    </location>
</feature>
<evidence type="ECO:0000313" key="7">
    <source>
        <dbReference type="EMBL" id="ADP83541.1"/>
    </source>
</evidence>
<dbReference type="InParanoid" id="E3JC85"/>
<dbReference type="InterPro" id="IPR017871">
    <property type="entry name" value="ABC_transporter-like_CS"/>
</dbReference>
<protein>
    <submittedName>
        <fullName evidence="7">ABC transporter related protein</fullName>
    </submittedName>
</protein>
<evidence type="ECO:0000256" key="5">
    <source>
        <dbReference type="ARBA" id="ARBA00022970"/>
    </source>
</evidence>
<dbReference type="STRING" id="298654.FraEuI1c_5555"/>
<dbReference type="RefSeq" id="WP_013426659.1">
    <property type="nucleotide sequence ID" value="NC_014666.1"/>
</dbReference>
<dbReference type="AlphaFoldDB" id="E3JC85"/>
<dbReference type="eggNOG" id="COG3845">
    <property type="taxonomic scope" value="Bacteria"/>
</dbReference>
<dbReference type="EMBL" id="CP002299">
    <property type="protein sequence ID" value="ADP83541.1"/>
    <property type="molecule type" value="Genomic_DNA"/>
</dbReference>
<proteinExistence type="inferred from homology"/>
<accession>E3JC85</accession>
<dbReference type="Proteomes" id="UP000002484">
    <property type="component" value="Chromosome"/>
</dbReference>
<dbReference type="InterPro" id="IPR003593">
    <property type="entry name" value="AAA+_ATPase"/>
</dbReference>
<dbReference type="InterPro" id="IPR032823">
    <property type="entry name" value="BCA_ABC_TP_C"/>
</dbReference>
<dbReference type="InterPro" id="IPR027417">
    <property type="entry name" value="P-loop_NTPase"/>
</dbReference>
<dbReference type="InterPro" id="IPR003439">
    <property type="entry name" value="ABC_transporter-like_ATP-bd"/>
</dbReference>
<dbReference type="CDD" id="cd03219">
    <property type="entry name" value="ABC_Mj1267_LivG_branched"/>
    <property type="match status" value="1"/>
</dbReference>
<keyword evidence="3" id="KW-0547">Nucleotide-binding</keyword>
<keyword evidence="8" id="KW-1185">Reference proteome</keyword>
<dbReference type="PANTHER" id="PTHR43820">
    <property type="entry name" value="HIGH-AFFINITY BRANCHED-CHAIN AMINO ACID TRANSPORT ATP-BINDING PROTEIN LIVF"/>
    <property type="match status" value="1"/>
</dbReference>
<name>E3JC85_PSEI1</name>
<evidence type="ECO:0000256" key="4">
    <source>
        <dbReference type="ARBA" id="ARBA00022840"/>
    </source>
</evidence>
<dbReference type="PROSITE" id="PS50893">
    <property type="entry name" value="ABC_TRANSPORTER_2"/>
    <property type="match status" value="2"/>
</dbReference>
<dbReference type="Gene3D" id="3.40.50.300">
    <property type="entry name" value="P-loop containing nucleotide triphosphate hydrolases"/>
    <property type="match status" value="2"/>
</dbReference>
<keyword evidence="4" id="KW-0067">ATP-binding</keyword>
<organism evidence="7 8">
    <name type="scientific">Pseudofrankia inefficax (strain DSM 45817 / CECT 9037 / DDB 130130 / EuI1c)</name>
    <name type="common">Frankia inefficax</name>
    <dbReference type="NCBI Taxonomy" id="298654"/>
    <lineage>
        <taxon>Bacteria</taxon>
        <taxon>Bacillati</taxon>
        <taxon>Actinomycetota</taxon>
        <taxon>Actinomycetes</taxon>
        <taxon>Frankiales</taxon>
        <taxon>Frankiaceae</taxon>
        <taxon>Pseudofrankia</taxon>
    </lineage>
</organism>
<dbReference type="GO" id="GO:0005524">
    <property type="term" value="F:ATP binding"/>
    <property type="evidence" value="ECO:0007669"/>
    <property type="project" value="UniProtKB-KW"/>
</dbReference>
<feature type="domain" description="ABC transporter" evidence="6">
    <location>
        <begin position="22"/>
        <end position="271"/>
    </location>
</feature>
<dbReference type="HOGENOM" id="CLU_000604_92_4_11"/>